<evidence type="ECO:0000256" key="1">
    <source>
        <dbReference type="SAM" id="Phobius"/>
    </source>
</evidence>
<sequence>MSKSVKALLFIINIVMILLSIKWYLKNNEEEPLISILGQLSALIVLLLEGKINTVINANKNVRSKLDLDVSKGDLINANKNENSDIKIKTRD</sequence>
<accession>A0ABM7S9B3</accession>
<gene>
    <name evidence="2" type="ORF">KK2020170_22240</name>
</gene>
<name>A0ABM7S9B3_9FLAO</name>
<reference evidence="2 3" key="1">
    <citation type="submission" date="2021-06" db="EMBL/GenBank/DDBJ databases">
        <title>Whole genome sequences of Flavobacterium sp. KK2020170 and assembly.</title>
        <authorList>
            <person name="Kitahara K."/>
            <person name="Miyoshi S."/>
            <person name="Uesaka K."/>
        </authorList>
    </citation>
    <scope>NUCLEOTIDE SEQUENCE [LARGE SCALE GENOMIC DNA]</scope>
    <source>
        <strain evidence="2 3">KK2020170</strain>
    </source>
</reference>
<evidence type="ECO:0000313" key="3">
    <source>
        <dbReference type="Proteomes" id="UP000825258"/>
    </source>
</evidence>
<dbReference type="Proteomes" id="UP000825258">
    <property type="component" value="Chromosome"/>
</dbReference>
<keyword evidence="1" id="KW-1133">Transmembrane helix</keyword>
<feature type="transmembrane region" description="Helical" evidence="1">
    <location>
        <begin position="7"/>
        <end position="25"/>
    </location>
</feature>
<protein>
    <submittedName>
        <fullName evidence="2">Uncharacterized protein</fullName>
    </submittedName>
</protein>
<keyword evidence="1" id="KW-0472">Membrane</keyword>
<keyword evidence="3" id="KW-1185">Reference proteome</keyword>
<dbReference type="EMBL" id="AP024749">
    <property type="protein sequence ID" value="BCY29356.1"/>
    <property type="molecule type" value="Genomic_DNA"/>
</dbReference>
<proteinExistence type="predicted"/>
<evidence type="ECO:0000313" key="2">
    <source>
        <dbReference type="EMBL" id="BCY29356.1"/>
    </source>
</evidence>
<keyword evidence="1" id="KW-0812">Transmembrane</keyword>
<feature type="transmembrane region" description="Helical" evidence="1">
    <location>
        <begin position="31"/>
        <end position="48"/>
    </location>
</feature>
<dbReference type="RefSeq" id="WP_221258443.1">
    <property type="nucleotide sequence ID" value="NZ_AP024749.1"/>
</dbReference>
<organism evidence="2 3">
    <name type="scientific">Flavobacterium okayamense</name>
    <dbReference type="NCBI Taxonomy" id="2830782"/>
    <lineage>
        <taxon>Bacteria</taxon>
        <taxon>Pseudomonadati</taxon>
        <taxon>Bacteroidota</taxon>
        <taxon>Flavobacteriia</taxon>
        <taxon>Flavobacteriales</taxon>
        <taxon>Flavobacteriaceae</taxon>
        <taxon>Flavobacterium</taxon>
    </lineage>
</organism>